<gene>
    <name evidence="2" type="ORF">ACFSBT_04605</name>
</gene>
<feature type="region of interest" description="Disordered" evidence="1">
    <location>
        <begin position="1"/>
        <end position="30"/>
    </location>
</feature>
<evidence type="ECO:0000256" key="1">
    <source>
        <dbReference type="SAM" id="MobiDB-lite"/>
    </source>
</evidence>
<sequence>MSEASPTPDEPPTARERPYRPETTHGLSAFPDVEGGPLVEWYEVGDGKYDDRLQIWNGAGAREGRLVLTAGGDIELLNVSHEFPEDGYLELFFHSAADYTAEIRLGDVEHTVSIPSEQFDCNDWSVGVAVRESSAEDRTMTTDMACE</sequence>
<proteinExistence type="predicted"/>
<dbReference type="AlphaFoldDB" id="A0ABD6AST0"/>
<comment type="caution">
    <text evidence="2">The sequence shown here is derived from an EMBL/GenBank/DDBJ whole genome shotgun (WGS) entry which is preliminary data.</text>
</comment>
<reference evidence="2 3" key="1">
    <citation type="journal article" date="2019" name="Int. J. Syst. Evol. Microbiol.">
        <title>The Global Catalogue of Microorganisms (GCM) 10K type strain sequencing project: providing services to taxonomists for standard genome sequencing and annotation.</title>
        <authorList>
            <consortium name="The Broad Institute Genomics Platform"/>
            <consortium name="The Broad Institute Genome Sequencing Center for Infectious Disease"/>
            <person name="Wu L."/>
            <person name="Ma J."/>
        </authorList>
    </citation>
    <scope>NUCLEOTIDE SEQUENCE [LARGE SCALE GENOMIC DNA]</scope>
    <source>
        <strain evidence="2 3">CGMCC 1.12563</strain>
    </source>
</reference>
<dbReference type="RefSeq" id="WP_250872531.1">
    <property type="nucleotide sequence ID" value="NZ_JALXFV010000002.1"/>
</dbReference>
<dbReference type="Proteomes" id="UP001597187">
    <property type="component" value="Unassembled WGS sequence"/>
</dbReference>
<dbReference type="EMBL" id="JBHUDC010000002">
    <property type="protein sequence ID" value="MFD1512560.1"/>
    <property type="molecule type" value="Genomic_DNA"/>
</dbReference>
<organism evidence="2 3">
    <name type="scientific">Halomarina rubra</name>
    <dbReference type="NCBI Taxonomy" id="2071873"/>
    <lineage>
        <taxon>Archaea</taxon>
        <taxon>Methanobacteriati</taxon>
        <taxon>Methanobacteriota</taxon>
        <taxon>Stenosarchaea group</taxon>
        <taxon>Halobacteria</taxon>
        <taxon>Halobacteriales</taxon>
        <taxon>Natronomonadaceae</taxon>
        <taxon>Halomarina</taxon>
    </lineage>
</organism>
<name>A0ABD6AST0_9EURY</name>
<protein>
    <submittedName>
        <fullName evidence="2">Uncharacterized protein</fullName>
    </submittedName>
</protein>
<accession>A0ABD6AST0</accession>
<evidence type="ECO:0000313" key="2">
    <source>
        <dbReference type="EMBL" id="MFD1512560.1"/>
    </source>
</evidence>
<keyword evidence="3" id="KW-1185">Reference proteome</keyword>
<evidence type="ECO:0000313" key="3">
    <source>
        <dbReference type="Proteomes" id="UP001597187"/>
    </source>
</evidence>
<feature type="compositionally biased region" description="Basic and acidic residues" evidence="1">
    <location>
        <begin position="12"/>
        <end position="23"/>
    </location>
</feature>